<evidence type="ECO:0000256" key="5">
    <source>
        <dbReference type="ARBA" id="ARBA00047942"/>
    </source>
</evidence>
<dbReference type="Proteomes" id="UP000184278">
    <property type="component" value="Unassembled WGS sequence"/>
</dbReference>
<feature type="domain" description="Type II methyltransferase M.TaqI-like" evidence="6">
    <location>
        <begin position="366"/>
        <end position="592"/>
    </location>
</feature>
<evidence type="ECO:0000256" key="2">
    <source>
        <dbReference type="ARBA" id="ARBA00022603"/>
    </source>
</evidence>
<keyword evidence="8" id="KW-1185">Reference proteome</keyword>
<proteinExistence type="predicted"/>
<keyword evidence="3 7" id="KW-0808">Transferase</keyword>
<name>A0A1M5WZ14_BUTFI</name>
<dbReference type="RefSeq" id="WP_073386282.1">
    <property type="nucleotide sequence ID" value="NZ_FQXK01000009.1"/>
</dbReference>
<evidence type="ECO:0000256" key="3">
    <source>
        <dbReference type="ARBA" id="ARBA00022679"/>
    </source>
</evidence>
<organism evidence="7 8">
    <name type="scientific">Butyrivibrio fibrisolvens DSM 3071</name>
    <dbReference type="NCBI Taxonomy" id="1121131"/>
    <lineage>
        <taxon>Bacteria</taxon>
        <taxon>Bacillati</taxon>
        <taxon>Bacillota</taxon>
        <taxon>Clostridia</taxon>
        <taxon>Lachnospirales</taxon>
        <taxon>Lachnospiraceae</taxon>
        <taxon>Butyrivibrio</taxon>
    </lineage>
</organism>
<keyword evidence="4" id="KW-0949">S-adenosyl-L-methionine</keyword>
<gene>
    <name evidence="7" type="ORF">SAMN02745229_01200</name>
</gene>
<reference evidence="8" key="1">
    <citation type="submission" date="2016-11" db="EMBL/GenBank/DDBJ databases">
        <authorList>
            <person name="Varghese N."/>
            <person name="Submissions S."/>
        </authorList>
    </citation>
    <scope>NUCLEOTIDE SEQUENCE [LARGE SCALE GENOMIC DNA]</scope>
    <source>
        <strain evidence="8">DSM 3071</strain>
    </source>
</reference>
<dbReference type="STRING" id="1121131.SAMN02745229_01200"/>
<dbReference type="GO" id="GO:0009007">
    <property type="term" value="F:site-specific DNA-methyltransferase (adenine-specific) activity"/>
    <property type="evidence" value="ECO:0007669"/>
    <property type="project" value="UniProtKB-EC"/>
</dbReference>
<dbReference type="GeneID" id="89510419"/>
<dbReference type="AlphaFoldDB" id="A0A1M5WZ14"/>
<evidence type="ECO:0000313" key="7">
    <source>
        <dbReference type="EMBL" id="SHH92926.1"/>
    </source>
</evidence>
<dbReference type="GO" id="GO:0006304">
    <property type="term" value="P:DNA modification"/>
    <property type="evidence" value="ECO:0007669"/>
    <property type="project" value="InterPro"/>
</dbReference>
<dbReference type="PANTHER" id="PTHR33841:SF1">
    <property type="entry name" value="DNA METHYLTRANSFERASE A"/>
    <property type="match status" value="1"/>
</dbReference>
<evidence type="ECO:0000259" key="6">
    <source>
        <dbReference type="Pfam" id="PF07669"/>
    </source>
</evidence>
<dbReference type="PANTHER" id="PTHR33841">
    <property type="entry name" value="DNA METHYLTRANSFERASE YEEA-RELATED"/>
    <property type="match status" value="1"/>
</dbReference>
<dbReference type="Gene3D" id="3.40.50.150">
    <property type="entry name" value="Vaccinia Virus protein VP39"/>
    <property type="match status" value="1"/>
</dbReference>
<evidence type="ECO:0000256" key="4">
    <source>
        <dbReference type="ARBA" id="ARBA00022691"/>
    </source>
</evidence>
<comment type="catalytic activity">
    <reaction evidence="5">
        <text>a 2'-deoxyadenosine in DNA + S-adenosyl-L-methionine = an N(6)-methyl-2'-deoxyadenosine in DNA + S-adenosyl-L-homocysteine + H(+)</text>
        <dbReference type="Rhea" id="RHEA:15197"/>
        <dbReference type="Rhea" id="RHEA-COMP:12418"/>
        <dbReference type="Rhea" id="RHEA-COMP:12419"/>
        <dbReference type="ChEBI" id="CHEBI:15378"/>
        <dbReference type="ChEBI" id="CHEBI:57856"/>
        <dbReference type="ChEBI" id="CHEBI:59789"/>
        <dbReference type="ChEBI" id="CHEBI:90615"/>
        <dbReference type="ChEBI" id="CHEBI:90616"/>
        <dbReference type="EC" id="2.1.1.72"/>
    </reaction>
</comment>
<dbReference type="InterPro" id="IPR029063">
    <property type="entry name" value="SAM-dependent_MTases_sf"/>
</dbReference>
<dbReference type="InterPro" id="IPR011639">
    <property type="entry name" value="MethylTrfase_TaqI-like_dom"/>
</dbReference>
<dbReference type="PRINTS" id="PR00507">
    <property type="entry name" value="N12N6MTFRASE"/>
</dbReference>
<evidence type="ECO:0000256" key="1">
    <source>
        <dbReference type="ARBA" id="ARBA00011900"/>
    </source>
</evidence>
<keyword evidence="2 7" id="KW-0489">Methyltransferase</keyword>
<dbReference type="EC" id="2.1.1.72" evidence="1"/>
<dbReference type="EMBL" id="FQXK01000009">
    <property type="protein sequence ID" value="SHH92926.1"/>
    <property type="molecule type" value="Genomic_DNA"/>
</dbReference>
<accession>A0A1M5WZ14</accession>
<dbReference type="InterPro" id="IPR050953">
    <property type="entry name" value="N4_N6_ade-DNA_methylase"/>
</dbReference>
<sequence length="886" mass="101728">MNKIIIKNFAIWARNKLIADIQYKAGLMGITAGGISEPLQQSTKETQFFDIGTAEPYAINGDAIKQRSSLVNVIKQKAKEADYATAYKYIIEGVAYTWFNRLIAVRFMEVNDYLPSHIRVLSSESGKMEPDLVTTPFDADLPFTDIEKQEVIKLKNDNELDECFRLLFIKQCNVLNEILPALFERTSDYTELLLNVSAIDKEGVVYHLINDIPEEDFNIEKGGQVEIIGWMYQYYNTEPKNEAFAKTGKITKEEIPAVTQLFTPDWIVRYMVENSLGRIWVEGHPNESLKAGWKYYLDEAEQDFEVQVKLNEIHTEYAELSPEDIHFIDPCMGSGHILVYAFDVFMQIYQSAGYSERDAARSILENNLFGLDIDDRAYQMAYFAVMMKARQYNRRILSAETPCHVYSIHDSNRIDRNKLSYFGTALSYIEKNDAVNQISGLLDTFKDAKEYGSILDVENYNWNLLKRFAESYSVDGQMSLDMVGIDETQKSLQEIIAIGETMARKYEVVSTNPPYMGGGNMPTKLSAYVKKKYETTKRDLYTVFIARCMGMLKEKALCSMITQQGWMFINSYEALRDEIVEEKQIISMAHLGPRAFEEIGGEVVQTTTFVIRADNDNRYSGKFVRLTDADSEEGKKNLFLVKKRDNDFFEVKQSDFKMISKTPIAYWLAHNTRLDFKNSLNIESSYFSCYGLLTGHDEGYIFEWFEVSDSDIKFDANNLAEFNGSKKKYAPLCKGGVFRKWYGNRELVVRYDEEGIRGMSHYPKYASNGQERYFSEGITWAEVCMGNLSVRYMPSGNVFSLKGPCMFADDKQSLMRVIGYLNTNVVHYFVQILNPTISCGTGVLNRLPIKGIECIDENVVKENISISKEDWDSFETSWDFKKHPLV</sequence>
<dbReference type="Pfam" id="PF07669">
    <property type="entry name" value="Eco57I"/>
    <property type="match status" value="1"/>
</dbReference>
<protein>
    <recommendedName>
        <fullName evidence="1">site-specific DNA-methyltransferase (adenine-specific)</fullName>
        <ecNumber evidence="1">2.1.1.72</ecNumber>
    </recommendedName>
</protein>
<dbReference type="GO" id="GO:0032259">
    <property type="term" value="P:methylation"/>
    <property type="evidence" value="ECO:0007669"/>
    <property type="project" value="UniProtKB-KW"/>
</dbReference>
<evidence type="ECO:0000313" key="8">
    <source>
        <dbReference type="Proteomes" id="UP000184278"/>
    </source>
</evidence>
<dbReference type="OrthoDB" id="32195at2"/>
<dbReference type="SUPFAM" id="SSF53335">
    <property type="entry name" value="S-adenosyl-L-methionine-dependent methyltransferases"/>
    <property type="match status" value="1"/>
</dbReference>
<dbReference type="NCBIfam" id="NF033452">
    <property type="entry name" value="BREX_1_MTaseX"/>
    <property type="match status" value="1"/>
</dbReference>
<dbReference type="InterPro" id="IPR047939">
    <property type="entry name" value="BREX_1_PglX"/>
</dbReference>